<dbReference type="Pfam" id="PF00933">
    <property type="entry name" value="Glyco_hydro_3"/>
    <property type="match status" value="1"/>
</dbReference>
<dbReference type="PANTHER" id="PTHR30480">
    <property type="entry name" value="BETA-HEXOSAMINIDASE-RELATED"/>
    <property type="match status" value="1"/>
</dbReference>
<evidence type="ECO:0000256" key="1">
    <source>
        <dbReference type="ARBA" id="ARBA00001231"/>
    </source>
</evidence>
<dbReference type="AlphaFoldDB" id="A0A1H8QH05"/>
<evidence type="ECO:0000256" key="5">
    <source>
        <dbReference type="ARBA" id="ARBA00023295"/>
    </source>
</evidence>
<protein>
    <recommendedName>
        <fullName evidence="3">beta-N-acetylhexosaminidase</fullName>
        <ecNumber evidence="3">3.2.1.52</ecNumber>
    </recommendedName>
</protein>
<reference evidence="7 8" key="1">
    <citation type="submission" date="2016-10" db="EMBL/GenBank/DDBJ databases">
        <authorList>
            <person name="de Groot N.N."/>
        </authorList>
    </citation>
    <scope>NUCLEOTIDE SEQUENCE [LARGE SCALE GENOMIC DNA]</scope>
    <source>
        <strain evidence="7 8">DSM 27842</strain>
    </source>
</reference>
<dbReference type="EMBL" id="FODS01000006">
    <property type="protein sequence ID" value="SEO53515.1"/>
    <property type="molecule type" value="Genomic_DNA"/>
</dbReference>
<evidence type="ECO:0000256" key="2">
    <source>
        <dbReference type="ARBA" id="ARBA00005336"/>
    </source>
</evidence>
<comment type="catalytic activity">
    <reaction evidence="1">
        <text>Hydrolysis of terminal non-reducing N-acetyl-D-hexosamine residues in N-acetyl-beta-D-hexosaminides.</text>
        <dbReference type="EC" id="3.2.1.52"/>
    </reaction>
</comment>
<dbReference type="InterPro" id="IPR017853">
    <property type="entry name" value="GH"/>
</dbReference>
<proteinExistence type="inferred from homology"/>
<evidence type="ECO:0000259" key="6">
    <source>
        <dbReference type="Pfam" id="PF00933"/>
    </source>
</evidence>
<dbReference type="Proteomes" id="UP000198893">
    <property type="component" value="Unassembled WGS sequence"/>
</dbReference>
<dbReference type="GO" id="GO:0005975">
    <property type="term" value="P:carbohydrate metabolic process"/>
    <property type="evidence" value="ECO:0007669"/>
    <property type="project" value="InterPro"/>
</dbReference>
<dbReference type="InterPro" id="IPR001764">
    <property type="entry name" value="Glyco_hydro_3_N"/>
</dbReference>
<keyword evidence="8" id="KW-1185">Reference proteome</keyword>
<evidence type="ECO:0000256" key="4">
    <source>
        <dbReference type="ARBA" id="ARBA00022801"/>
    </source>
</evidence>
<dbReference type="OrthoDB" id="9786661at2"/>
<evidence type="ECO:0000313" key="7">
    <source>
        <dbReference type="EMBL" id="SEO53515.1"/>
    </source>
</evidence>
<accession>A0A1H8QH05</accession>
<sequence length="335" mass="36101">MSGFGAVISGCAGPRLSPAERDLFRDLRPFGYILFDRNLEEPGQIRALCEELRDCVDHAAPILIDQEGGRVQRLRPPLARDWPAPFDFVAQAGAGAEQAMRLRYRLIAEELRALGIDTNCAPLVDVAEHTTHPFLRNRCYGTDAQGVTRIGRAVAEGLMQGGVYPVIKHVPGHGRAQADSHRDLPRVAADRVALSRDFAPFAALADLPMAMTAHIVYDALDTRPATLSPVVMDTIREEIGFQNLIMTDDISMRALTGDVAQNARGAIVAGCDAVLHCNGDFKEMRAVAEAAGAMTDAAQARAEAVLQNRPKAQPVDIAALTAELEALLNGRDHGG</sequence>
<dbReference type="InterPro" id="IPR036962">
    <property type="entry name" value="Glyco_hydro_3_N_sf"/>
</dbReference>
<dbReference type="InterPro" id="IPR050226">
    <property type="entry name" value="NagZ_Beta-hexosaminidase"/>
</dbReference>
<gene>
    <name evidence="7" type="ORF">SAMN04490248_106164</name>
</gene>
<evidence type="ECO:0000313" key="8">
    <source>
        <dbReference type="Proteomes" id="UP000198893"/>
    </source>
</evidence>
<comment type="similarity">
    <text evidence="2">Belongs to the glycosyl hydrolase 3 family.</text>
</comment>
<name>A0A1H8QH05_9RHOB</name>
<feature type="domain" description="Glycoside hydrolase family 3 N-terminal" evidence="6">
    <location>
        <begin position="31"/>
        <end position="293"/>
    </location>
</feature>
<dbReference type="PANTHER" id="PTHR30480:SF13">
    <property type="entry name" value="BETA-HEXOSAMINIDASE"/>
    <property type="match status" value="1"/>
</dbReference>
<dbReference type="EC" id="3.2.1.52" evidence="3"/>
<keyword evidence="4" id="KW-0378">Hydrolase</keyword>
<dbReference type="GO" id="GO:0004563">
    <property type="term" value="F:beta-N-acetylhexosaminidase activity"/>
    <property type="evidence" value="ECO:0007669"/>
    <property type="project" value="UniProtKB-EC"/>
</dbReference>
<dbReference type="SUPFAM" id="SSF51445">
    <property type="entry name" value="(Trans)glycosidases"/>
    <property type="match status" value="1"/>
</dbReference>
<keyword evidence="5" id="KW-0326">Glycosidase</keyword>
<organism evidence="7 8">
    <name type="scientific">Salinihabitans flavidus</name>
    <dbReference type="NCBI Taxonomy" id="569882"/>
    <lineage>
        <taxon>Bacteria</taxon>
        <taxon>Pseudomonadati</taxon>
        <taxon>Pseudomonadota</taxon>
        <taxon>Alphaproteobacteria</taxon>
        <taxon>Rhodobacterales</taxon>
        <taxon>Roseobacteraceae</taxon>
        <taxon>Salinihabitans</taxon>
    </lineage>
</organism>
<dbReference type="Gene3D" id="3.20.20.300">
    <property type="entry name" value="Glycoside hydrolase, family 3, N-terminal domain"/>
    <property type="match status" value="1"/>
</dbReference>
<dbReference type="STRING" id="569882.SAMN04490248_106164"/>
<evidence type="ECO:0000256" key="3">
    <source>
        <dbReference type="ARBA" id="ARBA00012663"/>
    </source>
</evidence>
<dbReference type="GO" id="GO:0009254">
    <property type="term" value="P:peptidoglycan turnover"/>
    <property type="evidence" value="ECO:0007669"/>
    <property type="project" value="TreeGrafter"/>
</dbReference>